<dbReference type="SMART" id="SM00862">
    <property type="entry name" value="Trans_reg_C"/>
    <property type="match status" value="1"/>
</dbReference>
<dbReference type="SUPFAM" id="SSF46894">
    <property type="entry name" value="C-terminal effector domain of the bipartite response regulators"/>
    <property type="match status" value="1"/>
</dbReference>
<dbReference type="InterPro" id="IPR036388">
    <property type="entry name" value="WH-like_DNA-bd_sf"/>
</dbReference>
<feature type="region of interest" description="Disordered" evidence="4">
    <location>
        <begin position="768"/>
        <end position="796"/>
    </location>
</feature>
<dbReference type="PANTHER" id="PTHR47691">
    <property type="entry name" value="REGULATOR-RELATED"/>
    <property type="match status" value="1"/>
</dbReference>
<name>A0ABN1IZA0_9GAMM</name>
<keyword evidence="1 3" id="KW-0238">DNA-binding</keyword>
<reference evidence="6 7" key="1">
    <citation type="journal article" date="2019" name="Int. J. Syst. Evol. Microbiol.">
        <title>The Global Catalogue of Microorganisms (GCM) 10K type strain sequencing project: providing services to taxonomists for standard genome sequencing and annotation.</title>
        <authorList>
            <consortium name="The Broad Institute Genomics Platform"/>
            <consortium name="The Broad Institute Genome Sequencing Center for Infectious Disease"/>
            <person name="Wu L."/>
            <person name="Ma J."/>
        </authorList>
    </citation>
    <scope>NUCLEOTIDE SEQUENCE [LARGE SCALE GENOMIC DNA]</scope>
    <source>
        <strain evidence="6 7">JCM 15421</strain>
    </source>
</reference>
<evidence type="ECO:0000259" key="5">
    <source>
        <dbReference type="PROSITE" id="PS51755"/>
    </source>
</evidence>
<feature type="DNA-binding region" description="OmpR/PhoB-type" evidence="3">
    <location>
        <begin position="1"/>
        <end position="98"/>
    </location>
</feature>
<proteinExistence type="predicted"/>
<dbReference type="SUPFAM" id="SSF48452">
    <property type="entry name" value="TPR-like"/>
    <property type="match status" value="1"/>
</dbReference>
<dbReference type="PROSITE" id="PS51755">
    <property type="entry name" value="OMPR_PHOB"/>
    <property type="match status" value="1"/>
</dbReference>
<evidence type="ECO:0000256" key="2">
    <source>
        <dbReference type="PROSITE-ProRule" id="PRU00339"/>
    </source>
</evidence>
<dbReference type="Pfam" id="PF00486">
    <property type="entry name" value="Trans_reg_C"/>
    <property type="match status" value="1"/>
</dbReference>
<dbReference type="PROSITE" id="PS50005">
    <property type="entry name" value="TPR"/>
    <property type="match status" value="1"/>
</dbReference>
<evidence type="ECO:0000256" key="1">
    <source>
        <dbReference type="ARBA" id="ARBA00023125"/>
    </source>
</evidence>
<feature type="domain" description="OmpR/PhoB-type" evidence="5">
    <location>
        <begin position="1"/>
        <end position="98"/>
    </location>
</feature>
<evidence type="ECO:0000313" key="7">
    <source>
        <dbReference type="Proteomes" id="UP001501523"/>
    </source>
</evidence>
<dbReference type="InterPro" id="IPR016032">
    <property type="entry name" value="Sig_transdc_resp-reg_C-effctor"/>
</dbReference>
<keyword evidence="2" id="KW-0802">TPR repeat</keyword>
<accession>A0ABN1IZA0</accession>
<comment type="caution">
    <text evidence="6">The sequence shown here is derived from an EMBL/GenBank/DDBJ whole genome shotgun (WGS) entry which is preliminary data.</text>
</comment>
<dbReference type="EMBL" id="BAAAEU010000028">
    <property type="protein sequence ID" value="GAA0724221.1"/>
    <property type="molecule type" value="Genomic_DNA"/>
</dbReference>
<dbReference type="InterPro" id="IPR019734">
    <property type="entry name" value="TPR_rpt"/>
</dbReference>
<organism evidence="6 7">
    <name type="scientific">Dokdonella soli</name>
    <dbReference type="NCBI Taxonomy" id="529810"/>
    <lineage>
        <taxon>Bacteria</taxon>
        <taxon>Pseudomonadati</taxon>
        <taxon>Pseudomonadota</taxon>
        <taxon>Gammaproteobacteria</taxon>
        <taxon>Lysobacterales</taxon>
        <taxon>Rhodanobacteraceae</taxon>
        <taxon>Dokdonella</taxon>
    </lineage>
</organism>
<dbReference type="CDD" id="cd00383">
    <property type="entry name" value="trans_reg_C"/>
    <property type="match status" value="1"/>
</dbReference>
<dbReference type="InterPro" id="IPR001867">
    <property type="entry name" value="OmpR/PhoB-type_DNA-bd"/>
</dbReference>
<feature type="compositionally biased region" description="Pro residues" evidence="4">
    <location>
        <begin position="786"/>
        <end position="796"/>
    </location>
</feature>
<dbReference type="PANTHER" id="PTHR47691:SF3">
    <property type="entry name" value="HTH-TYPE TRANSCRIPTIONAL REGULATOR RV0890C-RELATED"/>
    <property type="match status" value="1"/>
</dbReference>
<feature type="compositionally biased region" description="Basic and acidic residues" evidence="4">
    <location>
        <begin position="768"/>
        <end position="784"/>
    </location>
</feature>
<gene>
    <name evidence="6" type="ORF">GCM10009105_36810</name>
</gene>
<dbReference type="InterPro" id="IPR011990">
    <property type="entry name" value="TPR-like_helical_dom_sf"/>
</dbReference>
<evidence type="ECO:0000256" key="4">
    <source>
        <dbReference type="SAM" id="MobiDB-lite"/>
    </source>
</evidence>
<dbReference type="Proteomes" id="UP001501523">
    <property type="component" value="Unassembled WGS sequence"/>
</dbReference>
<feature type="repeat" description="TPR" evidence="2">
    <location>
        <begin position="400"/>
        <end position="433"/>
    </location>
</feature>
<dbReference type="Gene3D" id="1.10.10.10">
    <property type="entry name" value="Winged helix-like DNA-binding domain superfamily/Winged helix DNA-binding domain"/>
    <property type="match status" value="1"/>
</dbReference>
<evidence type="ECO:0000256" key="3">
    <source>
        <dbReference type="PROSITE-ProRule" id="PRU01091"/>
    </source>
</evidence>
<dbReference type="Gene3D" id="1.25.40.10">
    <property type="entry name" value="Tetratricopeptide repeat domain"/>
    <property type="match status" value="1"/>
</dbReference>
<keyword evidence="7" id="KW-1185">Reference proteome</keyword>
<evidence type="ECO:0000313" key="6">
    <source>
        <dbReference type="EMBL" id="GAA0724221.1"/>
    </source>
</evidence>
<protein>
    <recommendedName>
        <fullName evidence="5">OmpR/PhoB-type domain-containing protein</fullName>
    </recommendedName>
</protein>
<sequence length="796" mass="86342">MTYRFDDFHLDPATRELRSGGALVALPARAFDCLAYLIEHRDRAVGRDELIAAVWGRTEISEALLNHTVVRIRRSLGDTGNEQRTIRTVPRFGYRWIGEIAATPAPPESAAPAPPAADAAMPVMLAASPAIETPVAPPRRFPRFVAIAMAGLAVITMGVATVVHRSALTAASVGLSPGAKSEQGGEALVAPALVLPAEVTAPDDWRWLRFGLMDLVANRLRDGALHTMPSESVVGLLKQRDAAAGDDLLHDTRLAKVAALRVLPRVRVEGNRWNVRLDAWGAQRTLSVEAQADDAIKAGREAADLLLRKLGHTPNVVSAEPLSPALEELLQRSGAAMLADQLDQARDLITRAPPDLQQQPRVEQRMAQIELRTGDYRAVETRLHILLDRLSPQRDAALRARASITLAVAYLRQNQLDKANELYDEAISLRRGQSDSEVLGIAYLGRAAVLAEKSRFDEATSELSRARIELETVGDGLGVAAVDVNSGEFLLMRHRPADALPVLKAAVREFEQVGAREGLAHTLAQQAIAEREMLDFGAALTTTERFWPPESHTNNLRLRWTLTCVRAEALADLGRYSEAQALIERIRTDSDPRSDLVTRALAGALAARIAFRRGEADIAAQRSTDALVPGLRDADAASYTKALLLRTRALRQGGHAEEAAAATRGLRAWVDSASDDWRGMYATLAEAEQSWAAGRHEVALEQFAVAMRSAEHFNVPEDLVAIATPYLAALVRASQLNAARVVAGRIAPWADRDLRAAGAQIALHRALGNEDAARKAEEGARRISPEQPPPGLDESP</sequence>